<accession>A0A317CRI6</accession>
<evidence type="ECO:0000256" key="2">
    <source>
        <dbReference type="ARBA" id="ARBA00023125"/>
    </source>
</evidence>
<name>A0A317CRI6_9GAMM</name>
<evidence type="ECO:0000256" key="3">
    <source>
        <dbReference type="ARBA" id="ARBA00023159"/>
    </source>
</evidence>
<proteinExistence type="predicted"/>
<gene>
    <name evidence="7" type="ORF">DKW60_00390</name>
</gene>
<dbReference type="Pfam" id="PF01037">
    <property type="entry name" value="AsnC_trans_reg"/>
    <property type="match status" value="1"/>
</dbReference>
<keyword evidence="1" id="KW-0805">Transcription regulation</keyword>
<evidence type="ECO:0000259" key="6">
    <source>
        <dbReference type="PROSITE" id="PS50956"/>
    </source>
</evidence>
<reference evidence="7 8" key="1">
    <citation type="submission" date="2018-05" db="EMBL/GenBank/DDBJ databases">
        <title>Leucothrix arctica sp. nov., isolated from Arctic seawater.</title>
        <authorList>
            <person name="Choi A."/>
            <person name="Baek K."/>
        </authorList>
    </citation>
    <scope>NUCLEOTIDE SEQUENCE [LARGE SCALE GENOMIC DNA]</scope>
    <source>
        <strain evidence="7 8">JCM 18388</strain>
    </source>
</reference>
<dbReference type="AlphaFoldDB" id="A0A317CRI6"/>
<dbReference type="GO" id="GO:0006524">
    <property type="term" value="P:alanine catabolic process"/>
    <property type="evidence" value="ECO:0007669"/>
    <property type="project" value="TreeGrafter"/>
</dbReference>
<dbReference type="GO" id="GO:0043201">
    <property type="term" value="P:response to L-leucine"/>
    <property type="evidence" value="ECO:0007669"/>
    <property type="project" value="TreeGrafter"/>
</dbReference>
<dbReference type="InterPro" id="IPR000485">
    <property type="entry name" value="AsnC-type_HTH_dom"/>
</dbReference>
<dbReference type="GO" id="GO:0005829">
    <property type="term" value="C:cytosol"/>
    <property type="evidence" value="ECO:0007669"/>
    <property type="project" value="TreeGrafter"/>
</dbReference>
<dbReference type="InterPro" id="IPR036388">
    <property type="entry name" value="WH-like_DNA-bd_sf"/>
</dbReference>
<keyword evidence="8" id="KW-1185">Reference proteome</keyword>
<dbReference type="PRINTS" id="PR00033">
    <property type="entry name" value="HTHASNC"/>
</dbReference>
<dbReference type="SUPFAM" id="SSF46785">
    <property type="entry name" value="Winged helix' DNA-binding domain"/>
    <property type="match status" value="1"/>
</dbReference>
<dbReference type="OrthoDB" id="8590699at2"/>
<dbReference type="PROSITE" id="PS50956">
    <property type="entry name" value="HTH_ASNC_2"/>
    <property type="match status" value="1"/>
</dbReference>
<evidence type="ECO:0000313" key="7">
    <source>
        <dbReference type="EMBL" id="PWR00702.1"/>
    </source>
</evidence>
<protein>
    <recommendedName>
        <fullName evidence="5">Leucine-responsive regulatory protein</fullName>
    </recommendedName>
</protein>
<keyword evidence="2" id="KW-0238">DNA-binding</keyword>
<dbReference type="InterPro" id="IPR019888">
    <property type="entry name" value="Tscrpt_reg_AsnC-like"/>
</dbReference>
<evidence type="ECO:0000256" key="4">
    <source>
        <dbReference type="ARBA" id="ARBA00023163"/>
    </source>
</evidence>
<keyword evidence="3" id="KW-0010">Activator</keyword>
<organism evidence="7 8">
    <name type="scientific">Leucothrix pacifica</name>
    <dbReference type="NCBI Taxonomy" id="1247513"/>
    <lineage>
        <taxon>Bacteria</taxon>
        <taxon>Pseudomonadati</taxon>
        <taxon>Pseudomonadota</taxon>
        <taxon>Gammaproteobacteria</taxon>
        <taxon>Thiotrichales</taxon>
        <taxon>Thiotrichaceae</taxon>
        <taxon>Leucothrix</taxon>
    </lineage>
</organism>
<dbReference type="PANTHER" id="PTHR30154:SF0">
    <property type="entry name" value="LEUCINE-RESPONSIVE REGULATORY PROTEIN"/>
    <property type="match status" value="1"/>
</dbReference>
<dbReference type="InterPro" id="IPR019887">
    <property type="entry name" value="Tscrpt_reg_AsnC/Lrp_C"/>
</dbReference>
<dbReference type="Gene3D" id="1.10.10.10">
    <property type="entry name" value="Winged helix-like DNA-binding domain superfamily/Winged helix DNA-binding domain"/>
    <property type="match status" value="1"/>
</dbReference>
<dbReference type="InterPro" id="IPR011991">
    <property type="entry name" value="ArsR-like_HTH"/>
</dbReference>
<dbReference type="InterPro" id="IPR036390">
    <property type="entry name" value="WH_DNA-bd_sf"/>
</dbReference>
<dbReference type="CDD" id="cd00090">
    <property type="entry name" value="HTH_ARSR"/>
    <property type="match status" value="1"/>
</dbReference>
<dbReference type="GO" id="GO:0043565">
    <property type="term" value="F:sequence-specific DNA binding"/>
    <property type="evidence" value="ECO:0007669"/>
    <property type="project" value="InterPro"/>
</dbReference>
<comment type="caution">
    <text evidence="7">The sequence shown here is derived from an EMBL/GenBank/DDBJ whole genome shotgun (WGS) entry which is preliminary data.</text>
</comment>
<dbReference type="Proteomes" id="UP000245539">
    <property type="component" value="Unassembled WGS sequence"/>
</dbReference>
<sequence>MKTSKDTLSNIDKNILRILQDDGRITYAELARRVGLTTTPCIERVRRLERNGYIKHYSTVVDAEQLDAGLIVFVQLRLDRTSKDTFAMFKEAVLELPEVQECYLVSGSFDYLIKARLADMAQYRLFLEESLLSVPAVQESTSIVVMEAIKETLAIPIT</sequence>
<feature type="domain" description="HTH asnC-type" evidence="6">
    <location>
        <begin position="8"/>
        <end position="71"/>
    </location>
</feature>
<dbReference type="EMBL" id="QGKM01000001">
    <property type="protein sequence ID" value="PWR00702.1"/>
    <property type="molecule type" value="Genomic_DNA"/>
</dbReference>
<dbReference type="PANTHER" id="PTHR30154">
    <property type="entry name" value="LEUCINE-RESPONSIVE REGULATORY PROTEIN"/>
    <property type="match status" value="1"/>
</dbReference>
<dbReference type="InterPro" id="IPR019885">
    <property type="entry name" value="Tscrpt_reg_HTH_AsnC-type_CS"/>
</dbReference>
<dbReference type="SMART" id="SM00344">
    <property type="entry name" value="HTH_ASNC"/>
    <property type="match status" value="1"/>
</dbReference>
<evidence type="ECO:0000256" key="1">
    <source>
        <dbReference type="ARBA" id="ARBA00023015"/>
    </source>
</evidence>
<evidence type="ECO:0000313" key="8">
    <source>
        <dbReference type="Proteomes" id="UP000245539"/>
    </source>
</evidence>
<dbReference type="Pfam" id="PF13412">
    <property type="entry name" value="HTH_24"/>
    <property type="match status" value="1"/>
</dbReference>
<dbReference type="Gene3D" id="3.30.70.920">
    <property type="match status" value="1"/>
</dbReference>
<dbReference type="InterPro" id="IPR011008">
    <property type="entry name" value="Dimeric_a/b-barrel"/>
</dbReference>
<dbReference type="PROSITE" id="PS00519">
    <property type="entry name" value="HTH_ASNC_1"/>
    <property type="match status" value="1"/>
</dbReference>
<dbReference type="SUPFAM" id="SSF54909">
    <property type="entry name" value="Dimeric alpha+beta barrel"/>
    <property type="match status" value="1"/>
</dbReference>
<keyword evidence="4" id="KW-0804">Transcription</keyword>
<evidence type="ECO:0000256" key="5">
    <source>
        <dbReference type="ARBA" id="ARBA00039227"/>
    </source>
</evidence>
<dbReference type="RefSeq" id="WP_109835683.1">
    <property type="nucleotide sequence ID" value="NZ_QGKM01000001.1"/>
</dbReference>
<dbReference type="GO" id="GO:0006355">
    <property type="term" value="P:regulation of DNA-templated transcription"/>
    <property type="evidence" value="ECO:0007669"/>
    <property type="project" value="UniProtKB-ARBA"/>
</dbReference>